<evidence type="ECO:0000313" key="3">
    <source>
        <dbReference type="EMBL" id="GEB56413.1"/>
    </source>
</evidence>
<dbReference type="InterPro" id="IPR011055">
    <property type="entry name" value="Dup_hybrid_motif"/>
</dbReference>
<evidence type="ECO:0000259" key="2">
    <source>
        <dbReference type="Pfam" id="PF01551"/>
    </source>
</evidence>
<reference evidence="3 4" key="1">
    <citation type="submission" date="2019-06" db="EMBL/GenBank/DDBJ databases">
        <title>Whole genome shotgun sequence of Streptomyces gardneri NBRC 12865.</title>
        <authorList>
            <person name="Hosoyama A."/>
            <person name="Uohara A."/>
            <person name="Ohji S."/>
            <person name="Ichikawa N."/>
        </authorList>
    </citation>
    <scope>NUCLEOTIDE SEQUENCE [LARGE SCALE GENOMIC DNA]</scope>
    <source>
        <strain evidence="3 4">NBRC 12865</strain>
    </source>
</reference>
<keyword evidence="1" id="KW-0732">Signal</keyword>
<feature type="domain" description="M23ase beta-sheet core" evidence="2">
    <location>
        <begin position="80"/>
        <end position="164"/>
    </location>
</feature>
<protein>
    <recommendedName>
        <fullName evidence="2">M23ase beta-sheet core domain-containing protein</fullName>
    </recommendedName>
</protein>
<dbReference type="Proteomes" id="UP000315226">
    <property type="component" value="Unassembled WGS sequence"/>
</dbReference>
<dbReference type="InterPro" id="IPR050570">
    <property type="entry name" value="Cell_wall_metabolism_enzyme"/>
</dbReference>
<keyword evidence="4" id="KW-1185">Reference proteome</keyword>
<dbReference type="SUPFAM" id="SSF51261">
    <property type="entry name" value="Duplicated hybrid motif"/>
    <property type="match status" value="1"/>
</dbReference>
<dbReference type="GO" id="GO:0004222">
    <property type="term" value="F:metalloendopeptidase activity"/>
    <property type="evidence" value="ECO:0007669"/>
    <property type="project" value="TreeGrafter"/>
</dbReference>
<feature type="chain" id="PRO_5021231922" description="M23ase beta-sheet core domain-containing protein" evidence="1">
    <location>
        <begin position="34"/>
        <end position="199"/>
    </location>
</feature>
<comment type="caution">
    <text evidence="3">The sequence shown here is derived from an EMBL/GenBank/DDBJ whole genome shotgun (WGS) entry which is preliminary data.</text>
</comment>
<dbReference type="Pfam" id="PF01551">
    <property type="entry name" value="Peptidase_M23"/>
    <property type="match status" value="1"/>
</dbReference>
<dbReference type="Gene3D" id="2.70.70.10">
    <property type="entry name" value="Glucose Permease (Domain IIA)"/>
    <property type="match status" value="1"/>
</dbReference>
<dbReference type="PANTHER" id="PTHR21666:SF270">
    <property type="entry name" value="MUREIN HYDROLASE ACTIVATOR ENVC"/>
    <property type="match status" value="1"/>
</dbReference>
<gene>
    <name evidence="3" type="ORF">SGA01_20180</name>
</gene>
<sequence length="199" mass="21660">MLRSSTFVRRTVPAVVTGAALIAVAGGVSPAGASEQPPGPGDYVSTPYFQLPFKCGTQWQLNTWAHSPALDIVVKGNSGSDGKAVLASAKGTVAAVYKDRGSGNTIQINHGNGWFTAYYHLKDDPKRYVKKGDRVARGKQIGRIGKSGKAGDWAHLHYEQRYKRGATITYERDRKPVKFDGRTYTGANKQWKSVTSRNC</sequence>
<dbReference type="InterPro" id="IPR016047">
    <property type="entry name" value="M23ase_b-sheet_dom"/>
</dbReference>
<organism evidence="3 4">
    <name type="scientific">Streptomyces gardneri</name>
    <dbReference type="NCBI Taxonomy" id="66892"/>
    <lineage>
        <taxon>Bacteria</taxon>
        <taxon>Bacillati</taxon>
        <taxon>Actinomycetota</taxon>
        <taxon>Actinomycetes</taxon>
        <taxon>Kitasatosporales</taxon>
        <taxon>Streptomycetaceae</taxon>
        <taxon>Streptomyces</taxon>
    </lineage>
</organism>
<dbReference type="CDD" id="cd12797">
    <property type="entry name" value="M23_peptidase"/>
    <property type="match status" value="1"/>
</dbReference>
<dbReference type="PANTHER" id="PTHR21666">
    <property type="entry name" value="PEPTIDASE-RELATED"/>
    <property type="match status" value="1"/>
</dbReference>
<dbReference type="OrthoDB" id="1099523at2"/>
<evidence type="ECO:0000313" key="4">
    <source>
        <dbReference type="Proteomes" id="UP000315226"/>
    </source>
</evidence>
<dbReference type="EMBL" id="BJMN01000012">
    <property type="protein sequence ID" value="GEB56413.1"/>
    <property type="molecule type" value="Genomic_DNA"/>
</dbReference>
<dbReference type="AlphaFoldDB" id="A0A4Y3RI95"/>
<name>A0A4Y3RI95_9ACTN</name>
<accession>A0A4Y3RI95</accession>
<feature type="signal peptide" evidence="1">
    <location>
        <begin position="1"/>
        <end position="33"/>
    </location>
</feature>
<proteinExistence type="predicted"/>
<evidence type="ECO:0000256" key="1">
    <source>
        <dbReference type="SAM" id="SignalP"/>
    </source>
</evidence>
<dbReference type="RefSeq" id="WP_141295481.1">
    <property type="nucleotide sequence ID" value="NZ_BJMN01000012.1"/>
</dbReference>